<accession>A0ABT1NRU4</accession>
<evidence type="ECO:0000313" key="2">
    <source>
        <dbReference type="Proteomes" id="UP001206924"/>
    </source>
</evidence>
<dbReference type="Proteomes" id="UP001206924">
    <property type="component" value="Unassembled WGS sequence"/>
</dbReference>
<evidence type="ECO:0000313" key="1">
    <source>
        <dbReference type="EMBL" id="MCQ1950398.1"/>
    </source>
</evidence>
<protein>
    <submittedName>
        <fullName evidence="1">Uncharacterized protein</fullName>
    </submittedName>
</protein>
<name>A0ABT1NRU4_9MICC</name>
<dbReference type="RefSeq" id="WP_255865732.1">
    <property type="nucleotide sequence ID" value="NZ_CP104263.1"/>
</dbReference>
<keyword evidence="2" id="KW-1185">Reference proteome</keyword>
<reference evidence="1 2" key="1">
    <citation type="submission" date="2022-07" db="EMBL/GenBank/DDBJ databases">
        <title>Novel species in genus Arthrobacter.</title>
        <authorList>
            <person name="Liu Y."/>
        </authorList>
    </citation>
    <scope>NUCLEOTIDE SEQUENCE [LARGE SCALE GENOMIC DNA]</scope>
    <source>
        <strain evidence="2">zg-Y859</strain>
    </source>
</reference>
<gene>
    <name evidence="1" type="ORF">NNX28_10685</name>
</gene>
<organism evidence="1 2">
    <name type="scientific">Arthrobacter jinronghuae</name>
    <dbReference type="NCBI Taxonomy" id="2964609"/>
    <lineage>
        <taxon>Bacteria</taxon>
        <taxon>Bacillati</taxon>
        <taxon>Actinomycetota</taxon>
        <taxon>Actinomycetes</taxon>
        <taxon>Micrococcales</taxon>
        <taxon>Micrococcaceae</taxon>
        <taxon>Arthrobacter</taxon>
    </lineage>
</organism>
<comment type="caution">
    <text evidence="1">The sequence shown here is derived from an EMBL/GenBank/DDBJ whole genome shotgun (WGS) entry which is preliminary data.</text>
</comment>
<proteinExistence type="predicted"/>
<dbReference type="EMBL" id="JANFLP010000010">
    <property type="protein sequence ID" value="MCQ1950398.1"/>
    <property type="molecule type" value="Genomic_DNA"/>
</dbReference>
<sequence>MGDHWEQLLDLSVDEAGAEERLQEVRNWLRTNGWTKADPDACKVYFETRPADAFGPRTGDCYAFVAKRDLYHAGDGAGGPVCRRCGTELPLMSVISRISDWDQGGAEPLLTCTECSWTALLGDWKISSCMAVAHLASLTTPGRTSPTR</sequence>